<protein>
    <submittedName>
        <fullName evidence="2">DUF1028 domain-containing protein</fullName>
    </submittedName>
</protein>
<dbReference type="PANTHER" id="PTHR39328:SF1">
    <property type="entry name" value="BLL2871 PROTEIN"/>
    <property type="match status" value="1"/>
</dbReference>
<name>A0A563DY85_9MICO</name>
<accession>A0A563DY85</accession>
<dbReference type="EMBL" id="VCQV01000023">
    <property type="protein sequence ID" value="TWP34932.1"/>
    <property type="molecule type" value="Genomic_DNA"/>
</dbReference>
<dbReference type="AlphaFoldDB" id="A0A563DY85"/>
<dbReference type="Gene3D" id="3.60.20.10">
    <property type="entry name" value="Glutamine Phosphoribosylpyrophosphate, subunit 1, domain 1"/>
    <property type="match status" value="1"/>
</dbReference>
<dbReference type="Pfam" id="PF06267">
    <property type="entry name" value="DUF1028"/>
    <property type="match status" value="1"/>
</dbReference>
<dbReference type="OrthoDB" id="9790012at2"/>
<evidence type="ECO:0000313" key="2">
    <source>
        <dbReference type="EMBL" id="TWP34932.1"/>
    </source>
</evidence>
<organism evidence="2 3">
    <name type="scientific">Leekyejoonella antrihumi</name>
    <dbReference type="NCBI Taxonomy" id="1660198"/>
    <lineage>
        <taxon>Bacteria</taxon>
        <taxon>Bacillati</taxon>
        <taxon>Actinomycetota</taxon>
        <taxon>Actinomycetes</taxon>
        <taxon>Micrococcales</taxon>
        <taxon>Dermacoccaceae</taxon>
        <taxon>Leekyejoonella</taxon>
    </lineage>
</organism>
<dbReference type="Proteomes" id="UP000320244">
    <property type="component" value="Unassembled WGS sequence"/>
</dbReference>
<evidence type="ECO:0000313" key="3">
    <source>
        <dbReference type="Proteomes" id="UP000320244"/>
    </source>
</evidence>
<evidence type="ECO:0000256" key="1">
    <source>
        <dbReference type="SAM" id="SignalP"/>
    </source>
</evidence>
<dbReference type="InterPro" id="IPR029055">
    <property type="entry name" value="Ntn_hydrolases_N"/>
</dbReference>
<dbReference type="RefSeq" id="WP_146318026.1">
    <property type="nucleotide sequence ID" value="NZ_VCQV01000023.1"/>
</dbReference>
<keyword evidence="1" id="KW-0732">Signal</keyword>
<reference evidence="2 3" key="1">
    <citation type="submission" date="2019-05" db="EMBL/GenBank/DDBJ databases">
        <authorList>
            <person name="Lee S.D."/>
        </authorList>
    </citation>
    <scope>NUCLEOTIDE SEQUENCE [LARGE SCALE GENOMIC DNA]</scope>
    <source>
        <strain evidence="2 3">C5-26</strain>
    </source>
</reference>
<sequence length="224" mass="22934">MTFSVAARCAHTGMLGVVVSSSSPAVAARCAYVRAGVGAACSQNITDPTLGPALLDALDDGLDAPAALDRVVAGAAHADFRQLTVIGADGDGAAYSGRQVLGRHSSARGEGIVAAGNLLASDRVPAAMVEAFTAVPDQHLGDRLLAALHAAVDAGGEEGPVRSCGMLIVDTVSWPVTDLRVDWSDDPIGDLARVWQVWKPQADDYVTRALHPDGAPSYGVPGDN</sequence>
<feature type="chain" id="PRO_5021734431" evidence="1">
    <location>
        <begin position="28"/>
        <end position="224"/>
    </location>
</feature>
<proteinExistence type="predicted"/>
<keyword evidence="3" id="KW-1185">Reference proteome</keyword>
<dbReference type="SUPFAM" id="SSF56235">
    <property type="entry name" value="N-terminal nucleophile aminohydrolases (Ntn hydrolases)"/>
    <property type="match status" value="1"/>
</dbReference>
<gene>
    <name evidence="2" type="ORF">FGL98_15405</name>
</gene>
<comment type="caution">
    <text evidence="2">The sequence shown here is derived from an EMBL/GenBank/DDBJ whole genome shotgun (WGS) entry which is preliminary data.</text>
</comment>
<dbReference type="InterPro" id="IPR010430">
    <property type="entry name" value="DUF1028"/>
</dbReference>
<dbReference type="PANTHER" id="PTHR39328">
    <property type="entry name" value="BLL2871 PROTEIN"/>
    <property type="match status" value="1"/>
</dbReference>
<reference evidence="2 3" key="2">
    <citation type="submission" date="2019-08" db="EMBL/GenBank/DDBJ databases">
        <title>Jejuicoccus antrihumi gen. nov., sp. nov., a new member of the family Dermacoccaceae isolated from a cave.</title>
        <authorList>
            <person name="Schumann P."/>
            <person name="Kim I.S."/>
        </authorList>
    </citation>
    <scope>NUCLEOTIDE SEQUENCE [LARGE SCALE GENOMIC DNA]</scope>
    <source>
        <strain evidence="2 3">C5-26</strain>
    </source>
</reference>
<feature type="signal peptide" evidence="1">
    <location>
        <begin position="1"/>
        <end position="27"/>
    </location>
</feature>